<accession>A0AAD9LHH5</accession>
<name>A0AAD9LHH5_BABDI</name>
<reference evidence="2" key="2">
    <citation type="submission" date="2021-05" db="EMBL/GenBank/DDBJ databases">
        <authorList>
            <person name="Pain A."/>
        </authorList>
    </citation>
    <scope>NUCLEOTIDE SEQUENCE</scope>
    <source>
        <strain evidence="2">1802A</strain>
    </source>
</reference>
<evidence type="ECO:0000313" key="3">
    <source>
        <dbReference type="Proteomes" id="UP001195914"/>
    </source>
</evidence>
<proteinExistence type="inferred from homology"/>
<dbReference type="Pfam" id="PF09341">
    <property type="entry name" value="Pcc1"/>
    <property type="match status" value="1"/>
</dbReference>
<keyword evidence="3" id="KW-1185">Reference proteome</keyword>
<gene>
    <name evidence="2" type="ORF">X943_003692</name>
</gene>
<dbReference type="Proteomes" id="UP001195914">
    <property type="component" value="Unassembled WGS sequence"/>
</dbReference>
<dbReference type="EMBL" id="JAHBMH010000044">
    <property type="protein sequence ID" value="KAK1936471.1"/>
    <property type="molecule type" value="Genomic_DNA"/>
</dbReference>
<comment type="similarity">
    <text evidence="1">Belongs to the CTAG/PCC1 family.</text>
</comment>
<dbReference type="AlphaFoldDB" id="A0AAD9LHH5"/>
<comment type="caution">
    <text evidence="2">The sequence shown here is derived from an EMBL/GenBank/DDBJ whole genome shotgun (WGS) entry which is preliminary data.</text>
</comment>
<evidence type="ECO:0000256" key="1">
    <source>
        <dbReference type="ARBA" id="ARBA00007073"/>
    </source>
</evidence>
<dbReference type="Gene3D" id="3.30.310.50">
    <property type="entry name" value="Alpha-D-phosphohexomutase, C-terminal domain"/>
    <property type="match status" value="1"/>
</dbReference>
<protein>
    <submittedName>
        <fullName evidence="2">Uncharacterized protein</fullName>
    </submittedName>
</protein>
<dbReference type="InterPro" id="IPR015419">
    <property type="entry name" value="CTAG/Pcc1"/>
</dbReference>
<organism evidence="2 3">
    <name type="scientific">Babesia divergens</name>
    <dbReference type="NCBI Taxonomy" id="32595"/>
    <lineage>
        <taxon>Eukaryota</taxon>
        <taxon>Sar</taxon>
        <taxon>Alveolata</taxon>
        <taxon>Apicomplexa</taxon>
        <taxon>Aconoidasida</taxon>
        <taxon>Piroplasmida</taxon>
        <taxon>Babesiidae</taxon>
        <taxon>Babesia</taxon>
    </lineage>
</organism>
<sequence length="67" mass="7676">MAHKLLKSEENTHKDVSEVLYKCEGHILNVVITAANTRTLRLKVNAFYETCYLVSSILEEFISFVQS</sequence>
<reference evidence="2" key="1">
    <citation type="journal article" date="2014" name="Nucleic Acids Res.">
        <title>The evolutionary dynamics of variant antigen genes in Babesia reveal a history of genomic innovation underlying host-parasite interaction.</title>
        <authorList>
            <person name="Jackson A.P."/>
            <person name="Otto T.D."/>
            <person name="Darby A."/>
            <person name="Ramaprasad A."/>
            <person name="Xia D."/>
            <person name="Echaide I.E."/>
            <person name="Farber M."/>
            <person name="Gahlot S."/>
            <person name="Gamble J."/>
            <person name="Gupta D."/>
            <person name="Gupta Y."/>
            <person name="Jackson L."/>
            <person name="Malandrin L."/>
            <person name="Malas T.B."/>
            <person name="Moussa E."/>
            <person name="Nair M."/>
            <person name="Reid A.J."/>
            <person name="Sanders M."/>
            <person name="Sharma J."/>
            <person name="Tracey A."/>
            <person name="Quail M.A."/>
            <person name="Weir W."/>
            <person name="Wastling J.M."/>
            <person name="Hall N."/>
            <person name="Willadsen P."/>
            <person name="Lingelbach K."/>
            <person name="Shiels B."/>
            <person name="Tait A."/>
            <person name="Berriman M."/>
            <person name="Allred D.R."/>
            <person name="Pain A."/>
        </authorList>
    </citation>
    <scope>NUCLEOTIDE SEQUENCE</scope>
    <source>
        <strain evidence="2">1802A</strain>
    </source>
</reference>
<evidence type="ECO:0000313" key="2">
    <source>
        <dbReference type="EMBL" id="KAK1936471.1"/>
    </source>
</evidence>